<gene>
    <name evidence="2" type="ORF">GCM10010324_59680</name>
</gene>
<dbReference type="RefSeq" id="WP_190024861.1">
    <property type="nucleotide sequence ID" value="NZ_BMUT01000016.1"/>
</dbReference>
<evidence type="ECO:0000256" key="1">
    <source>
        <dbReference type="SAM" id="MobiDB-lite"/>
    </source>
</evidence>
<dbReference type="Proteomes" id="UP000659223">
    <property type="component" value="Unassembled WGS sequence"/>
</dbReference>
<dbReference type="InterPro" id="IPR019639">
    <property type="entry name" value="DUF2505"/>
</dbReference>
<accession>A0ABQ2Z920</accession>
<dbReference type="SUPFAM" id="SSF55961">
    <property type="entry name" value="Bet v1-like"/>
    <property type="match status" value="1"/>
</dbReference>
<protein>
    <recommendedName>
        <fullName evidence="4">DUF2505 domain-containing protein</fullName>
    </recommendedName>
</protein>
<feature type="region of interest" description="Disordered" evidence="1">
    <location>
        <begin position="145"/>
        <end position="170"/>
    </location>
</feature>
<keyword evidence="3" id="KW-1185">Reference proteome</keyword>
<dbReference type="Gene3D" id="3.30.530.20">
    <property type="match status" value="1"/>
</dbReference>
<dbReference type="Pfam" id="PF10698">
    <property type="entry name" value="DUF2505"/>
    <property type="match status" value="1"/>
</dbReference>
<sequence length="170" mass="19003">MSQFTVQLSVNGAASEVWALLTDDAFLEDLYRNRLNYVKWAVAERHDAPEGDLIRTVTLIPPMNAPAPVQKLLGSGFSETESSRYDRQRLIWTWRRIPSTLADKIKEEGQVRVEEAPDGGSRVVAETTIECKVFGVGGLMESTAEKHSRNDWQKLGEALNQRLDKGKGTS</sequence>
<evidence type="ECO:0008006" key="4">
    <source>
        <dbReference type="Google" id="ProtNLM"/>
    </source>
</evidence>
<evidence type="ECO:0000313" key="2">
    <source>
        <dbReference type="EMBL" id="GGY05000.1"/>
    </source>
</evidence>
<dbReference type="InterPro" id="IPR023393">
    <property type="entry name" value="START-like_dom_sf"/>
</dbReference>
<organism evidence="2 3">
    <name type="scientific">Streptomyces hiroshimensis</name>
    <dbReference type="NCBI Taxonomy" id="66424"/>
    <lineage>
        <taxon>Bacteria</taxon>
        <taxon>Bacillati</taxon>
        <taxon>Actinomycetota</taxon>
        <taxon>Actinomycetes</taxon>
        <taxon>Kitasatosporales</taxon>
        <taxon>Streptomycetaceae</taxon>
        <taxon>Streptomyces</taxon>
    </lineage>
</organism>
<proteinExistence type="predicted"/>
<comment type="caution">
    <text evidence="2">The sequence shown here is derived from an EMBL/GenBank/DDBJ whole genome shotgun (WGS) entry which is preliminary data.</text>
</comment>
<dbReference type="EMBL" id="BMUT01000016">
    <property type="protein sequence ID" value="GGY05000.1"/>
    <property type="molecule type" value="Genomic_DNA"/>
</dbReference>
<name>A0ABQ2Z920_9ACTN</name>
<evidence type="ECO:0000313" key="3">
    <source>
        <dbReference type="Proteomes" id="UP000659223"/>
    </source>
</evidence>
<feature type="compositionally biased region" description="Basic and acidic residues" evidence="1">
    <location>
        <begin position="145"/>
        <end position="154"/>
    </location>
</feature>
<reference evidence="3" key="1">
    <citation type="journal article" date="2019" name="Int. J. Syst. Evol. Microbiol.">
        <title>The Global Catalogue of Microorganisms (GCM) 10K type strain sequencing project: providing services to taxonomists for standard genome sequencing and annotation.</title>
        <authorList>
            <consortium name="The Broad Institute Genomics Platform"/>
            <consortium name="The Broad Institute Genome Sequencing Center for Infectious Disease"/>
            <person name="Wu L."/>
            <person name="Ma J."/>
        </authorList>
    </citation>
    <scope>NUCLEOTIDE SEQUENCE [LARGE SCALE GENOMIC DNA]</scope>
    <source>
        <strain evidence="3">JCM 4586</strain>
    </source>
</reference>